<feature type="region of interest" description="Disordered" evidence="2">
    <location>
        <begin position="112"/>
        <end position="135"/>
    </location>
</feature>
<protein>
    <submittedName>
        <fullName evidence="3">Uncharacterized protein</fullName>
    </submittedName>
</protein>
<feature type="compositionally biased region" description="Low complexity" evidence="2">
    <location>
        <begin position="830"/>
        <end position="844"/>
    </location>
</feature>
<dbReference type="OrthoDB" id="515369at2759"/>
<dbReference type="PANTHER" id="PTHR13037">
    <property type="entry name" value="FORMIN"/>
    <property type="match status" value="1"/>
</dbReference>
<dbReference type="PANTHER" id="PTHR13037:SF24">
    <property type="entry name" value="POLYCOMB PROTEIN PCL-RELATED"/>
    <property type="match status" value="1"/>
</dbReference>
<feature type="region of interest" description="Disordered" evidence="2">
    <location>
        <begin position="675"/>
        <end position="703"/>
    </location>
</feature>
<organism evidence="3 4">
    <name type="scientific">Micractinium conductrix</name>
    <dbReference type="NCBI Taxonomy" id="554055"/>
    <lineage>
        <taxon>Eukaryota</taxon>
        <taxon>Viridiplantae</taxon>
        <taxon>Chlorophyta</taxon>
        <taxon>core chlorophytes</taxon>
        <taxon>Trebouxiophyceae</taxon>
        <taxon>Chlorellales</taxon>
        <taxon>Chlorellaceae</taxon>
        <taxon>Chlorella clade</taxon>
        <taxon>Micractinium</taxon>
    </lineage>
</organism>
<feature type="region of interest" description="Disordered" evidence="2">
    <location>
        <begin position="917"/>
        <end position="1085"/>
    </location>
</feature>
<keyword evidence="1" id="KW-0945">Host-virus interaction</keyword>
<proteinExistence type="predicted"/>
<evidence type="ECO:0000256" key="1">
    <source>
        <dbReference type="ARBA" id="ARBA00022581"/>
    </source>
</evidence>
<comment type="caution">
    <text evidence="3">The sequence shown here is derived from an EMBL/GenBank/DDBJ whole genome shotgun (WGS) entry which is preliminary data.</text>
</comment>
<feature type="compositionally biased region" description="Low complexity" evidence="2">
    <location>
        <begin position="116"/>
        <end position="132"/>
    </location>
</feature>
<feature type="region of interest" description="Disordered" evidence="2">
    <location>
        <begin position="830"/>
        <end position="860"/>
    </location>
</feature>
<feature type="compositionally biased region" description="Low complexity" evidence="2">
    <location>
        <begin position="926"/>
        <end position="942"/>
    </location>
</feature>
<feature type="region of interest" description="Disordered" evidence="2">
    <location>
        <begin position="507"/>
        <end position="536"/>
    </location>
</feature>
<feature type="compositionally biased region" description="Low complexity" evidence="2">
    <location>
        <begin position="968"/>
        <end position="977"/>
    </location>
</feature>
<evidence type="ECO:0000313" key="3">
    <source>
        <dbReference type="EMBL" id="PSC76667.1"/>
    </source>
</evidence>
<feature type="compositionally biased region" description="Low complexity" evidence="2">
    <location>
        <begin position="1042"/>
        <end position="1059"/>
    </location>
</feature>
<feature type="compositionally biased region" description="Polar residues" evidence="2">
    <location>
        <begin position="766"/>
        <end position="780"/>
    </location>
</feature>
<feature type="region of interest" description="Disordered" evidence="2">
    <location>
        <begin position="751"/>
        <end position="808"/>
    </location>
</feature>
<feature type="compositionally biased region" description="Polar residues" evidence="2">
    <location>
        <begin position="943"/>
        <end position="956"/>
    </location>
</feature>
<evidence type="ECO:0000256" key="2">
    <source>
        <dbReference type="SAM" id="MobiDB-lite"/>
    </source>
</evidence>
<feature type="region of interest" description="Disordered" evidence="2">
    <location>
        <begin position="1"/>
        <end position="41"/>
    </location>
</feature>
<dbReference type="AlphaFoldDB" id="A0A2P6VRH3"/>
<reference evidence="3 4" key="1">
    <citation type="journal article" date="2018" name="Plant J.">
        <title>Genome sequences of Chlorella sorokiniana UTEX 1602 and Micractinium conductrix SAG 241.80: implications to maltose excretion by a green alga.</title>
        <authorList>
            <person name="Arriola M.B."/>
            <person name="Velmurugan N."/>
            <person name="Zhang Y."/>
            <person name="Plunkett M.H."/>
            <person name="Hondzo H."/>
            <person name="Barney B.M."/>
        </authorList>
    </citation>
    <scope>NUCLEOTIDE SEQUENCE [LARGE SCALE GENOMIC DNA]</scope>
    <source>
        <strain evidence="3 4">SAG 241.80</strain>
    </source>
</reference>
<keyword evidence="4" id="KW-1185">Reference proteome</keyword>
<sequence length="1085" mass="110094">MHAASPHAARRSQRLMEQQHKRSSSADKAPAPTSKRACNSTLTSMLRAGSAESSATQIGGGGGQFERAAAAPATACMPHLSCSPASILPAGVFDTPSSQGSKELDMHAWGPARESAAATQHQEQQAAAAPEQPHARVHPSLSPAFLAELADANAVIQRLPLPEGLPFYPVDPSCGLLPLCCAYGVSPAAISLGGSYFQRLLADNEPLRMSAMQGGYFSQRADGSMVMHARAGPAEEVALIYCGLIQPGGGACVYLGCKVTDGVRFAGQLSHMMSTLLSANIATEIATDLEMRCLKGLKWRLGPYCCRPAHHAREWIGSGLPGSLLHEELPPITPLAASSDDLFSRRDRGAVGGGSGGRGRGGYPAAGGAPPGGSASVLDLLLSTALEELPSRQFGPGVSPLPMLPRAAAPSTAPPPVPPGKPPAAPRRVRALPPPPVVPEELLSGLRPAGGSSAFTARTSSCASTAGSGTLDGDTAASGGASVPAALQQALAWLAASDGSACHRAGARDMPAAASPAPIAASSPAPSPKPLTVPAPAPTSETFSLVLRLTGSGLVPWSKSKGDKVLASLVPFLQGRALVVSGTQLVLLQALAPASGRRRLAGRDSAGAAIPSLYAVSQTVDVQAVVEAEPPGSLGAVKTALVEAVTSGQLALQLRSRGLSVGQVVPLAAYSGTGDPPAEMSPMTPTAAAASPPPNEARAAAGSGSQAPSTAMIAGIVDGVGAAAVFTVALLVFLRSRKSKQAAEHGPYVYDKNAAKASPPPRRGGSASNSIDLEGQSTPRHCQPITPRRTALKNGGPQGSFHMHATQPLPASLPSAGVHLVSGVHLLPRAPSSAALGSGRGSRLQPPSGRSMASASDPQLPIAPDAQRAAHRSQQAAEQQAVREYLKSKPPQILWEDDTTARVARVAEQLARSQNRLARQLPAGYPRSSSSRPSSFSTGPSTHIGSSAAPSESGLSEISAAVTDATHSQRSGNSGRAGRSGGGSSGGITPALPEQLKRMGARVQSGSPRRSTQRAKGPSATRDGDAQPAAPQPGISRLARTSSAPADGPPASAAGAPPDRSQLTGAWVATGGRLSLQAGEPPEQL</sequence>
<feature type="region of interest" description="Disordered" evidence="2">
    <location>
        <begin position="343"/>
        <end position="370"/>
    </location>
</feature>
<feature type="region of interest" description="Disordered" evidence="2">
    <location>
        <begin position="393"/>
        <end position="428"/>
    </location>
</feature>
<evidence type="ECO:0000313" key="4">
    <source>
        <dbReference type="Proteomes" id="UP000239649"/>
    </source>
</evidence>
<feature type="compositionally biased region" description="Pro residues" evidence="2">
    <location>
        <begin position="525"/>
        <end position="536"/>
    </location>
</feature>
<feature type="compositionally biased region" description="Low complexity" evidence="2">
    <location>
        <begin position="676"/>
        <end position="701"/>
    </location>
</feature>
<dbReference type="EMBL" id="LHPF02000001">
    <property type="protein sequence ID" value="PSC76667.1"/>
    <property type="molecule type" value="Genomic_DNA"/>
</dbReference>
<feature type="compositionally biased region" description="Low complexity" evidence="2">
    <location>
        <begin position="511"/>
        <end position="524"/>
    </location>
</feature>
<gene>
    <name evidence="3" type="ORF">C2E20_0912</name>
</gene>
<feature type="compositionally biased region" description="Gly residues" evidence="2">
    <location>
        <begin position="350"/>
        <end position="370"/>
    </location>
</feature>
<feature type="compositionally biased region" description="Pro residues" evidence="2">
    <location>
        <begin position="412"/>
        <end position="425"/>
    </location>
</feature>
<accession>A0A2P6VRH3</accession>
<dbReference type="Proteomes" id="UP000239649">
    <property type="component" value="Unassembled WGS sequence"/>
</dbReference>
<name>A0A2P6VRH3_9CHLO</name>